<name>A0AAD8MQJ3_9APIA</name>
<evidence type="ECO:0000256" key="4">
    <source>
        <dbReference type="PROSITE-ProRule" id="PRU00027"/>
    </source>
</evidence>
<dbReference type="InterPro" id="IPR036236">
    <property type="entry name" value="Znf_C2H2_sf"/>
</dbReference>
<dbReference type="GO" id="GO:0006357">
    <property type="term" value="P:regulation of transcription by RNA polymerase II"/>
    <property type="evidence" value="ECO:0007669"/>
    <property type="project" value="TreeGrafter"/>
</dbReference>
<dbReference type="SUPFAM" id="SSF140996">
    <property type="entry name" value="Hermes dimerisation domain"/>
    <property type="match status" value="1"/>
</dbReference>
<protein>
    <recommendedName>
        <fullName evidence="5">BED-type domain-containing protein</fullName>
    </recommendedName>
</protein>
<gene>
    <name evidence="6" type="ORF">POM88_028106</name>
</gene>
<dbReference type="SUPFAM" id="SSF57667">
    <property type="entry name" value="beta-beta-alpha zinc fingers"/>
    <property type="match status" value="1"/>
</dbReference>
<dbReference type="InterPro" id="IPR003656">
    <property type="entry name" value="Znf_BED"/>
</dbReference>
<keyword evidence="1" id="KW-0479">Metal-binding</keyword>
<dbReference type="EMBL" id="JAUIZM010000006">
    <property type="protein sequence ID" value="KAK1381362.1"/>
    <property type="molecule type" value="Genomic_DNA"/>
</dbReference>
<dbReference type="AlphaFoldDB" id="A0AAD8MQJ3"/>
<dbReference type="Pfam" id="PF02892">
    <property type="entry name" value="zf-BED"/>
    <property type="match status" value="1"/>
</dbReference>
<dbReference type="Gene3D" id="1.10.10.1070">
    <property type="entry name" value="Zinc finger, BED domain-containing"/>
    <property type="match status" value="1"/>
</dbReference>
<evidence type="ECO:0000259" key="5">
    <source>
        <dbReference type="PROSITE" id="PS50808"/>
    </source>
</evidence>
<dbReference type="GO" id="GO:0005634">
    <property type="term" value="C:nucleus"/>
    <property type="evidence" value="ECO:0007669"/>
    <property type="project" value="TreeGrafter"/>
</dbReference>
<keyword evidence="2 4" id="KW-0863">Zinc-finger</keyword>
<dbReference type="GO" id="GO:0008270">
    <property type="term" value="F:zinc ion binding"/>
    <property type="evidence" value="ECO:0007669"/>
    <property type="project" value="UniProtKB-KW"/>
</dbReference>
<dbReference type="InterPro" id="IPR053031">
    <property type="entry name" value="Cuticle_assoc_protein"/>
</dbReference>
<evidence type="ECO:0000313" key="7">
    <source>
        <dbReference type="Proteomes" id="UP001237642"/>
    </source>
</evidence>
<accession>A0AAD8MQJ3</accession>
<dbReference type="Proteomes" id="UP001237642">
    <property type="component" value="Unassembled WGS sequence"/>
</dbReference>
<proteinExistence type="predicted"/>
<dbReference type="PANTHER" id="PTHR34396">
    <property type="entry name" value="OS03G0264950 PROTEIN-RELATED"/>
    <property type="match status" value="1"/>
</dbReference>
<comment type="caution">
    <text evidence="6">The sequence shown here is derived from an EMBL/GenBank/DDBJ whole genome shotgun (WGS) entry which is preliminary data.</text>
</comment>
<dbReference type="PANTHER" id="PTHR34396:SF27">
    <property type="entry name" value="OS08G0208700 PROTEIN"/>
    <property type="match status" value="1"/>
</dbReference>
<sequence length="180" mass="20571">MIILDSNFEPVELKSPKKEKYDDDSFMNKKKPTRTSDVWDHFTKIIGGNPNDPRCTCNYCGANYACYTTRVGTSSLWSHLKKYRKYPNSVADKKQKVLRFKRGLDGEGNLLVATFNKVRCRSALAKFVVKDSQAFNVTEGKGFKDLINELQPRFFILLLERSGILYANPNLMGQNGFLKP</sequence>
<keyword evidence="3" id="KW-0862">Zinc</keyword>
<evidence type="ECO:0000256" key="2">
    <source>
        <dbReference type="ARBA" id="ARBA00022771"/>
    </source>
</evidence>
<dbReference type="SMART" id="SM00614">
    <property type="entry name" value="ZnF_BED"/>
    <property type="match status" value="1"/>
</dbReference>
<dbReference type="PROSITE" id="PS50808">
    <property type="entry name" value="ZF_BED"/>
    <property type="match status" value="1"/>
</dbReference>
<keyword evidence="7" id="KW-1185">Reference proteome</keyword>
<evidence type="ECO:0000256" key="1">
    <source>
        <dbReference type="ARBA" id="ARBA00022723"/>
    </source>
</evidence>
<reference evidence="6" key="2">
    <citation type="submission" date="2023-05" db="EMBL/GenBank/DDBJ databases">
        <authorList>
            <person name="Schelkunov M.I."/>
        </authorList>
    </citation>
    <scope>NUCLEOTIDE SEQUENCE</scope>
    <source>
        <strain evidence="6">Hsosn_3</strain>
        <tissue evidence="6">Leaf</tissue>
    </source>
</reference>
<organism evidence="6 7">
    <name type="scientific">Heracleum sosnowskyi</name>
    <dbReference type="NCBI Taxonomy" id="360622"/>
    <lineage>
        <taxon>Eukaryota</taxon>
        <taxon>Viridiplantae</taxon>
        <taxon>Streptophyta</taxon>
        <taxon>Embryophyta</taxon>
        <taxon>Tracheophyta</taxon>
        <taxon>Spermatophyta</taxon>
        <taxon>Magnoliopsida</taxon>
        <taxon>eudicotyledons</taxon>
        <taxon>Gunneridae</taxon>
        <taxon>Pentapetalae</taxon>
        <taxon>asterids</taxon>
        <taxon>campanulids</taxon>
        <taxon>Apiales</taxon>
        <taxon>Apiaceae</taxon>
        <taxon>Apioideae</taxon>
        <taxon>apioid superclade</taxon>
        <taxon>Tordylieae</taxon>
        <taxon>Tordyliinae</taxon>
        <taxon>Heracleum</taxon>
    </lineage>
</organism>
<evidence type="ECO:0000313" key="6">
    <source>
        <dbReference type="EMBL" id="KAK1381362.1"/>
    </source>
</evidence>
<feature type="domain" description="BED-type" evidence="5">
    <location>
        <begin position="33"/>
        <end position="93"/>
    </location>
</feature>
<reference evidence="6" key="1">
    <citation type="submission" date="2023-02" db="EMBL/GenBank/DDBJ databases">
        <title>Genome of toxic invasive species Heracleum sosnowskyi carries increased number of genes despite the absence of recent whole-genome duplications.</title>
        <authorList>
            <person name="Schelkunov M."/>
            <person name="Shtratnikova V."/>
            <person name="Makarenko M."/>
            <person name="Klepikova A."/>
            <person name="Omelchenko D."/>
            <person name="Novikova G."/>
            <person name="Obukhova E."/>
            <person name="Bogdanov V."/>
            <person name="Penin A."/>
            <person name="Logacheva M."/>
        </authorList>
    </citation>
    <scope>NUCLEOTIDE SEQUENCE</scope>
    <source>
        <strain evidence="6">Hsosn_3</strain>
        <tissue evidence="6">Leaf</tissue>
    </source>
</reference>
<evidence type="ECO:0000256" key="3">
    <source>
        <dbReference type="ARBA" id="ARBA00022833"/>
    </source>
</evidence>
<dbReference type="GO" id="GO:1990837">
    <property type="term" value="F:sequence-specific double-stranded DNA binding"/>
    <property type="evidence" value="ECO:0007669"/>
    <property type="project" value="TreeGrafter"/>
</dbReference>